<dbReference type="RefSeq" id="WP_132278534.1">
    <property type="nucleotide sequence ID" value="NZ_JAOBST010000017.1"/>
</dbReference>
<evidence type="ECO:0000313" key="1">
    <source>
        <dbReference type="EMBL" id="TDA21235.1"/>
    </source>
</evidence>
<organism evidence="1 2">
    <name type="scientific">Extibacter muris</name>
    <dbReference type="NCBI Taxonomy" id="1796622"/>
    <lineage>
        <taxon>Bacteria</taxon>
        <taxon>Bacillati</taxon>
        <taxon>Bacillota</taxon>
        <taxon>Clostridia</taxon>
        <taxon>Lachnospirales</taxon>
        <taxon>Lachnospiraceae</taxon>
        <taxon>Extibacter</taxon>
    </lineage>
</organism>
<evidence type="ECO:0000313" key="2">
    <source>
        <dbReference type="Proteomes" id="UP000295710"/>
    </source>
</evidence>
<protein>
    <submittedName>
        <fullName evidence="1">Polya polymerase</fullName>
    </submittedName>
</protein>
<comment type="caution">
    <text evidence="1">The sequence shown here is derived from an EMBL/GenBank/DDBJ whole genome shotgun (WGS) entry which is preliminary data.</text>
</comment>
<dbReference type="Proteomes" id="UP000295710">
    <property type="component" value="Unassembled WGS sequence"/>
</dbReference>
<dbReference type="EMBL" id="SMMX01000010">
    <property type="protein sequence ID" value="TDA21235.1"/>
    <property type="molecule type" value="Genomic_DNA"/>
</dbReference>
<keyword evidence="2" id="KW-1185">Reference proteome</keyword>
<reference evidence="1 2" key="1">
    <citation type="journal article" date="2016" name="Nat. Microbiol.">
        <title>The Mouse Intestinal Bacterial Collection (miBC) provides host-specific insight into cultured diversity and functional potential of the gut microbiota.</title>
        <authorList>
            <person name="Lagkouvardos I."/>
            <person name="Pukall R."/>
            <person name="Abt B."/>
            <person name="Foesel B.U."/>
            <person name="Meier-Kolthoff J.P."/>
            <person name="Kumar N."/>
            <person name="Bresciani A."/>
            <person name="Martinez I."/>
            <person name="Just S."/>
            <person name="Ziegler C."/>
            <person name="Brugiroux S."/>
            <person name="Garzetti D."/>
            <person name="Wenning M."/>
            <person name="Bui T.P."/>
            <person name="Wang J."/>
            <person name="Hugenholtz F."/>
            <person name="Plugge C.M."/>
            <person name="Peterson D.A."/>
            <person name="Hornef M.W."/>
            <person name="Baines J.F."/>
            <person name="Smidt H."/>
            <person name="Walter J."/>
            <person name="Kristiansen K."/>
            <person name="Nielsen H.B."/>
            <person name="Haller D."/>
            <person name="Overmann J."/>
            <person name="Stecher B."/>
            <person name="Clavel T."/>
        </authorList>
    </citation>
    <scope>NUCLEOTIDE SEQUENCE [LARGE SCALE GENOMIC DNA]</scope>
    <source>
        <strain evidence="1 2">DSM 28560</strain>
    </source>
</reference>
<proteinExistence type="predicted"/>
<name>A0A4R4FCM1_9FIRM</name>
<accession>A0A4R4FCM1</accession>
<gene>
    <name evidence="1" type="ORF">E1963_12780</name>
</gene>
<sequence length="83" mass="9746">MKIENVTNIPEFFEVVDSCKGRVELLTGEGDRLNLKSKLCQYLSIAQIFSRCEDLHLEIVASEEEDLRKLYQYFVKNEEKIDM</sequence>
<dbReference type="AlphaFoldDB" id="A0A4R4FCM1"/>